<organism evidence="8 9">
    <name type="scientific">Parapedobacter pyrenivorans</name>
    <dbReference type="NCBI Taxonomy" id="1305674"/>
    <lineage>
        <taxon>Bacteria</taxon>
        <taxon>Pseudomonadati</taxon>
        <taxon>Bacteroidota</taxon>
        <taxon>Sphingobacteriia</taxon>
        <taxon>Sphingobacteriales</taxon>
        <taxon>Sphingobacteriaceae</taxon>
        <taxon>Parapedobacter</taxon>
    </lineage>
</organism>
<keyword evidence="5" id="KW-0998">Cell outer membrane</keyword>
<comment type="caution">
    <text evidence="8">The sequence shown here is derived from an EMBL/GenBank/DDBJ whole genome shotgun (WGS) entry which is preliminary data.</text>
</comment>
<reference evidence="8" key="1">
    <citation type="journal article" date="2014" name="Int. J. Syst. Evol. Microbiol.">
        <title>Complete genome sequence of Corynebacterium casei LMG S-19264T (=DSM 44701T), isolated from a smear-ripened cheese.</title>
        <authorList>
            <consortium name="US DOE Joint Genome Institute (JGI-PGF)"/>
            <person name="Walter F."/>
            <person name="Albersmeier A."/>
            <person name="Kalinowski J."/>
            <person name="Ruckert C."/>
        </authorList>
    </citation>
    <scope>NUCLEOTIDE SEQUENCE</scope>
    <source>
        <strain evidence="8">CGMCC 1.12195</strain>
    </source>
</reference>
<evidence type="ECO:0000256" key="2">
    <source>
        <dbReference type="ARBA" id="ARBA00006275"/>
    </source>
</evidence>
<evidence type="ECO:0000256" key="3">
    <source>
        <dbReference type="ARBA" id="ARBA00022729"/>
    </source>
</evidence>
<evidence type="ECO:0000313" key="9">
    <source>
        <dbReference type="Proteomes" id="UP000660862"/>
    </source>
</evidence>
<feature type="domain" description="RagB/SusD" evidence="6">
    <location>
        <begin position="328"/>
        <end position="445"/>
    </location>
</feature>
<evidence type="ECO:0008006" key="10">
    <source>
        <dbReference type="Google" id="ProtNLM"/>
    </source>
</evidence>
<dbReference type="InterPro" id="IPR011990">
    <property type="entry name" value="TPR-like_helical_dom_sf"/>
</dbReference>
<accession>A0A917I0M9</accession>
<keyword evidence="4" id="KW-0472">Membrane</keyword>
<dbReference type="InterPro" id="IPR012944">
    <property type="entry name" value="SusD_RagB_dom"/>
</dbReference>
<dbReference type="PROSITE" id="PS51257">
    <property type="entry name" value="PROKAR_LIPOPROTEIN"/>
    <property type="match status" value="1"/>
</dbReference>
<dbReference type="SUPFAM" id="SSF48452">
    <property type="entry name" value="TPR-like"/>
    <property type="match status" value="1"/>
</dbReference>
<dbReference type="RefSeq" id="WP_188508130.1">
    <property type="nucleotide sequence ID" value="NZ_BMER01000006.1"/>
</dbReference>
<reference evidence="8" key="2">
    <citation type="submission" date="2020-09" db="EMBL/GenBank/DDBJ databases">
        <authorList>
            <person name="Sun Q."/>
            <person name="Zhou Y."/>
        </authorList>
    </citation>
    <scope>NUCLEOTIDE SEQUENCE</scope>
    <source>
        <strain evidence="8">CGMCC 1.12195</strain>
    </source>
</reference>
<dbReference type="GO" id="GO:0009279">
    <property type="term" value="C:cell outer membrane"/>
    <property type="evidence" value="ECO:0007669"/>
    <property type="project" value="UniProtKB-SubCell"/>
</dbReference>
<evidence type="ECO:0000256" key="5">
    <source>
        <dbReference type="ARBA" id="ARBA00023237"/>
    </source>
</evidence>
<gene>
    <name evidence="8" type="ORF">GCM10007415_42430</name>
</gene>
<evidence type="ECO:0000259" key="6">
    <source>
        <dbReference type="Pfam" id="PF07980"/>
    </source>
</evidence>
<protein>
    <recommendedName>
        <fullName evidence="10">SusD family protein</fullName>
    </recommendedName>
</protein>
<name>A0A917I0M9_9SPHI</name>
<dbReference type="Gene3D" id="1.25.40.390">
    <property type="match status" value="2"/>
</dbReference>
<comment type="similarity">
    <text evidence="2">Belongs to the SusD family.</text>
</comment>
<dbReference type="Pfam" id="PF14322">
    <property type="entry name" value="SusD-like_3"/>
    <property type="match status" value="1"/>
</dbReference>
<keyword evidence="9" id="KW-1185">Reference proteome</keyword>
<sequence length="446" mass="50374">MKHLICIVAACLLSACGKDWLATKPDKALVVPLAVSDYQSLLNNNLFTSNDAASFGELGADDLYFTDADYLSLTQWEQKPYTWAREDFYPDNVNTSWRYAYQRVLKSNVVLDGLDQLTSEKGSAAWNNAKANALFYRAFAFHQLASLFCQPFVTGQTEDMPGIPLPLRSDINAPIFRSTVAETYRQIITDLNEAHTLLPEVPANKLRPGKQAADALLARVFLTMEDYEQALLHAERALEGAGSLLPYHQVSSAPVYPFVIFNDEVIYHSGGINYGALRKSFIDQTLYDSYGQGDLRKLLFFTLVNNQPRFRGHYGGNHILFSGLALDEMYLIAAESSIRTGHASAGLAHLNVLLAQRWDPSLFTPIQESDPERLLATVLDERRKELLFRGVRWTDLRRLNRDPRFAKTINRVVLGEKIELASDDMRYVLPIDEEEIRLTGMEQNPR</sequence>
<dbReference type="Proteomes" id="UP000660862">
    <property type="component" value="Unassembled WGS sequence"/>
</dbReference>
<dbReference type="Pfam" id="PF07980">
    <property type="entry name" value="SusD_RagB"/>
    <property type="match status" value="1"/>
</dbReference>
<dbReference type="AlphaFoldDB" id="A0A917I0M9"/>
<dbReference type="EMBL" id="BMER01000006">
    <property type="protein sequence ID" value="GGH01818.1"/>
    <property type="molecule type" value="Genomic_DNA"/>
</dbReference>
<evidence type="ECO:0000256" key="4">
    <source>
        <dbReference type="ARBA" id="ARBA00023136"/>
    </source>
</evidence>
<evidence type="ECO:0000259" key="7">
    <source>
        <dbReference type="Pfam" id="PF14322"/>
    </source>
</evidence>
<evidence type="ECO:0000256" key="1">
    <source>
        <dbReference type="ARBA" id="ARBA00004442"/>
    </source>
</evidence>
<dbReference type="InterPro" id="IPR033985">
    <property type="entry name" value="SusD-like_N"/>
</dbReference>
<keyword evidence="3" id="KW-0732">Signal</keyword>
<evidence type="ECO:0000313" key="8">
    <source>
        <dbReference type="EMBL" id="GGH01818.1"/>
    </source>
</evidence>
<proteinExistence type="inferred from homology"/>
<comment type="subcellular location">
    <subcellularLocation>
        <location evidence="1">Cell outer membrane</location>
    </subcellularLocation>
</comment>
<feature type="domain" description="SusD-like N-terminal" evidence="7">
    <location>
        <begin position="19"/>
        <end position="222"/>
    </location>
</feature>